<feature type="domain" description="RelA/SpoT" evidence="1">
    <location>
        <begin position="87"/>
        <end position="197"/>
    </location>
</feature>
<dbReference type="EMBL" id="JAWDIU010000003">
    <property type="protein sequence ID" value="MDU0327222.1"/>
    <property type="molecule type" value="Genomic_DNA"/>
</dbReference>
<dbReference type="RefSeq" id="WP_316001469.1">
    <property type="nucleotide sequence ID" value="NZ_JAWDIU010000003.1"/>
</dbReference>
<dbReference type="Proteomes" id="UP001256673">
    <property type="component" value="Unassembled WGS sequence"/>
</dbReference>
<protein>
    <submittedName>
        <fullName evidence="2">RelA/SpoT domain-containing protein</fullName>
    </submittedName>
</protein>
<keyword evidence="3" id="KW-1185">Reference proteome</keyword>
<dbReference type="Gene3D" id="3.30.460.10">
    <property type="entry name" value="Beta Polymerase, domain 2"/>
    <property type="match status" value="1"/>
</dbReference>
<proteinExistence type="predicted"/>
<comment type="caution">
    <text evidence="2">The sequence shown here is derived from an EMBL/GenBank/DDBJ whole genome shotgun (WGS) entry which is preliminary data.</text>
</comment>
<dbReference type="CDD" id="cd05399">
    <property type="entry name" value="NT_Rel-Spo_like"/>
    <property type="match status" value="1"/>
</dbReference>
<dbReference type="InterPro" id="IPR007685">
    <property type="entry name" value="RelA_SpoT"/>
</dbReference>
<gene>
    <name evidence="2" type="ORF">RWH43_10695</name>
</gene>
<reference evidence="2 3" key="1">
    <citation type="submission" date="2023-09" db="EMBL/GenBank/DDBJ databases">
        <title>Microbacterium fusihabitans sp. nov., Microbacterium phycihabitans sp. nov., and Microbacterium cervinum sp. nov., isolated from dried seaweeds of beach.</title>
        <authorList>
            <person name="Lee S.D."/>
        </authorList>
    </citation>
    <scope>NUCLEOTIDE SEQUENCE [LARGE SCALE GENOMIC DNA]</scope>
    <source>
        <strain evidence="2 3">KSW2-21</strain>
    </source>
</reference>
<dbReference type="SUPFAM" id="SSF81301">
    <property type="entry name" value="Nucleotidyltransferase"/>
    <property type="match status" value="1"/>
</dbReference>
<name>A0ABU3RWI5_9MICO</name>
<evidence type="ECO:0000259" key="1">
    <source>
        <dbReference type="SMART" id="SM00954"/>
    </source>
</evidence>
<evidence type="ECO:0000313" key="3">
    <source>
        <dbReference type="Proteomes" id="UP001256673"/>
    </source>
</evidence>
<organism evidence="2 3">
    <name type="scientific">Microbacterium algihabitans</name>
    <dbReference type="NCBI Taxonomy" id="3075992"/>
    <lineage>
        <taxon>Bacteria</taxon>
        <taxon>Bacillati</taxon>
        <taxon>Actinomycetota</taxon>
        <taxon>Actinomycetes</taxon>
        <taxon>Micrococcales</taxon>
        <taxon>Microbacteriaceae</taxon>
        <taxon>Microbacterium</taxon>
    </lineage>
</organism>
<evidence type="ECO:0000313" key="2">
    <source>
        <dbReference type="EMBL" id="MDU0327222.1"/>
    </source>
</evidence>
<dbReference type="PANTHER" id="PTHR47837:SF1">
    <property type="entry name" value="GTP PYROPHOSPHOKINASE YJBM"/>
    <property type="match status" value="1"/>
</dbReference>
<accession>A0ABU3RWI5</accession>
<sequence>MPEYREMPKVSKSEINRCGDYLARLHRLRALDDSTGYDEAYDADQMAYATQLVDDFRAAHQKPLSITSVGLRQFVNTTLGTTPVVSQRLKRLPRIVRKLANMGSSNLARLEDIGGTRAVVPGLREQEALCAHIERRWGHSIRRTRDYVDDPKATGYRARHYVIEKEGRRVEIQVRTRRQQVWANRIEQTDSRLGTSLKDGKGAQSLLEYFTAMGAMLYFQETNTTPTPELAQQLQAAENAVVSEGFFVRRGES</sequence>
<dbReference type="PANTHER" id="PTHR47837">
    <property type="entry name" value="GTP PYROPHOSPHOKINASE YJBM"/>
    <property type="match status" value="1"/>
</dbReference>
<dbReference type="InterPro" id="IPR052366">
    <property type="entry name" value="GTP_Pyrophosphokinase"/>
</dbReference>
<dbReference type="SMART" id="SM00954">
    <property type="entry name" value="RelA_SpoT"/>
    <property type="match status" value="1"/>
</dbReference>
<dbReference type="Pfam" id="PF04607">
    <property type="entry name" value="RelA_SpoT"/>
    <property type="match status" value="1"/>
</dbReference>
<dbReference type="InterPro" id="IPR043519">
    <property type="entry name" value="NT_sf"/>
</dbReference>